<name>A0ABM7Y9J1_9PROT</name>
<organism evidence="14 15">
    <name type="scientific">Roseomonas fluvialis</name>
    <dbReference type="NCBI Taxonomy" id="1750527"/>
    <lineage>
        <taxon>Bacteria</taxon>
        <taxon>Pseudomonadati</taxon>
        <taxon>Pseudomonadota</taxon>
        <taxon>Alphaproteobacteria</taxon>
        <taxon>Acetobacterales</taxon>
        <taxon>Roseomonadaceae</taxon>
        <taxon>Roseomonas</taxon>
    </lineage>
</organism>
<proteinExistence type="inferred from homology"/>
<comment type="catalytic activity">
    <reaction evidence="11">
        <text>N(6)-(pyridoxal phosphate)-L-lysyl-[4-amino-5-hydroxymethyl-2-methylpyrimidine phosphate synthase] + L-histidyl-[4-amino-5-hydroxymethyl-2-methylpyrimidine phosphate synthase] + 2 Fe(3+) + 4 H2O = L-lysyl-[4-amino-5-hydroxymethyl-2-methylpyrimidine phosphate synthase] + (2S)-2-amino-5-hydroxy-4-oxopentanoyl-[4-amino-5-hydroxymethyl-2-methylpyrimidine phosphate synthase] + 4-amino-2-methyl-5-(phosphooxymethyl)pyrimidine + 3-oxopropanoate + 2 Fe(2+) + 2 H(+)</text>
        <dbReference type="Rhea" id="RHEA:65756"/>
        <dbReference type="Rhea" id="RHEA-COMP:16892"/>
        <dbReference type="Rhea" id="RHEA-COMP:16893"/>
        <dbReference type="Rhea" id="RHEA-COMP:16894"/>
        <dbReference type="Rhea" id="RHEA-COMP:16895"/>
        <dbReference type="ChEBI" id="CHEBI:15377"/>
        <dbReference type="ChEBI" id="CHEBI:15378"/>
        <dbReference type="ChEBI" id="CHEBI:29033"/>
        <dbReference type="ChEBI" id="CHEBI:29034"/>
        <dbReference type="ChEBI" id="CHEBI:29969"/>
        <dbReference type="ChEBI" id="CHEBI:29979"/>
        <dbReference type="ChEBI" id="CHEBI:33190"/>
        <dbReference type="ChEBI" id="CHEBI:58354"/>
        <dbReference type="ChEBI" id="CHEBI:143915"/>
        <dbReference type="ChEBI" id="CHEBI:157692"/>
    </reaction>
    <physiologicalReaction direction="left-to-right" evidence="11">
        <dbReference type="Rhea" id="RHEA:65757"/>
    </physiologicalReaction>
</comment>
<dbReference type="Pfam" id="PF09084">
    <property type="entry name" value="NMT1"/>
    <property type="match status" value="1"/>
</dbReference>
<evidence type="ECO:0000256" key="5">
    <source>
        <dbReference type="ARBA" id="ARBA00022679"/>
    </source>
</evidence>
<dbReference type="Proteomes" id="UP000831327">
    <property type="component" value="Chromosome"/>
</dbReference>
<evidence type="ECO:0000256" key="2">
    <source>
        <dbReference type="ARBA" id="ARBA00004948"/>
    </source>
</evidence>
<keyword evidence="6" id="KW-0479">Metal-binding</keyword>
<comment type="similarity">
    <text evidence="3">Belongs to the NMT1/THI5 family.</text>
</comment>
<evidence type="ECO:0000256" key="1">
    <source>
        <dbReference type="ARBA" id="ARBA00003469"/>
    </source>
</evidence>
<keyword evidence="15" id="KW-1185">Reference proteome</keyword>
<sequence>MDRRSALRVLAATPLAGLAAPAVQAQTLLPVRFSLDWAFQGPQAAFLVALERGYFRREGLNVTMDRGFGSGDVPVKIAGGSYDVGVADLNPTIRMKLERPEVDLFSPFLVYDATALAVMTLRREGIARPADLLDKSVAAPESDAGRQLFPAFAKAAGIDAARIRWQTVTPQLRETMLAQGRVNAITGFITSGILSLRGLGVAANDIITMKYSDFGADFYATSLITSKRWAEANPAAVTGLIRGLVRAQYDSLADPAATIAVLRAREPLTDVALERERLELALNDLTFTPHVRANGFGRIDTARLQRGIDMVRDAFAISRPLPWTEVYDPRYLPPATDMRLA</sequence>
<dbReference type="PANTHER" id="PTHR31528:SF1">
    <property type="entry name" value="4-AMINO-5-HYDROXYMETHYL-2-METHYLPYRIMIDINE PHOSPHATE SYNTHASE THI11-RELATED"/>
    <property type="match status" value="1"/>
</dbReference>
<reference evidence="14 15" key="1">
    <citation type="journal article" date="2016" name="Microbes Environ.">
        <title>Phylogenetically diverse aerobic anoxygenic phototrophic bacteria isolated from epilithic biofilms in Tama river, Japan.</title>
        <authorList>
            <person name="Hirose S."/>
            <person name="Matsuura K."/>
            <person name="Haruta S."/>
        </authorList>
    </citation>
    <scope>NUCLEOTIDE SEQUENCE [LARGE SCALE GENOMIC DNA]</scope>
    <source>
        <strain evidence="14 15">S08</strain>
    </source>
</reference>
<keyword evidence="12" id="KW-0732">Signal</keyword>
<dbReference type="Gene3D" id="3.40.190.10">
    <property type="entry name" value="Periplasmic binding protein-like II"/>
    <property type="match status" value="2"/>
</dbReference>
<feature type="domain" description="SsuA/THI5-like" evidence="13">
    <location>
        <begin position="44"/>
        <end position="256"/>
    </location>
</feature>
<dbReference type="PANTHER" id="PTHR31528">
    <property type="entry name" value="4-AMINO-5-HYDROXYMETHYL-2-METHYLPYRIMIDINE PHOSPHATE SYNTHASE THI11-RELATED"/>
    <property type="match status" value="1"/>
</dbReference>
<evidence type="ECO:0000256" key="4">
    <source>
        <dbReference type="ARBA" id="ARBA00011738"/>
    </source>
</evidence>
<keyword evidence="7" id="KW-0663">Pyridoxal phosphate</keyword>
<feature type="signal peptide" evidence="12">
    <location>
        <begin position="1"/>
        <end position="25"/>
    </location>
</feature>
<evidence type="ECO:0000256" key="3">
    <source>
        <dbReference type="ARBA" id="ARBA00009406"/>
    </source>
</evidence>
<dbReference type="InterPro" id="IPR015168">
    <property type="entry name" value="SsuA/THI5"/>
</dbReference>
<accession>A0ABM7Y9J1</accession>
<comment type="function">
    <text evidence="1">Responsible for the formation of the pyrimidine heterocycle in the thiamine biosynthesis pathway. Catalyzes the formation of hydroxymethylpyrimidine phosphate (HMP-P) from histidine and pyridoxal phosphate (PLP). The protein uses PLP and the active site histidine to form HMP-P, generating an inactive enzyme. The enzyme can only undergo a single turnover, which suggests it is a suicide enzyme.</text>
</comment>
<evidence type="ECO:0000256" key="7">
    <source>
        <dbReference type="ARBA" id="ARBA00022898"/>
    </source>
</evidence>
<dbReference type="RefSeq" id="WP_244457265.1">
    <property type="nucleotide sequence ID" value="NZ_AP025637.1"/>
</dbReference>
<dbReference type="SUPFAM" id="SSF53850">
    <property type="entry name" value="Periplasmic binding protein-like II"/>
    <property type="match status" value="1"/>
</dbReference>
<protein>
    <recommendedName>
        <fullName evidence="10">Thiamine pyrimidine synthase</fullName>
    </recommendedName>
</protein>
<keyword evidence="8" id="KW-0784">Thiamine biosynthesis</keyword>
<evidence type="ECO:0000256" key="12">
    <source>
        <dbReference type="SAM" id="SignalP"/>
    </source>
</evidence>
<evidence type="ECO:0000256" key="8">
    <source>
        <dbReference type="ARBA" id="ARBA00022977"/>
    </source>
</evidence>
<dbReference type="EMBL" id="AP025637">
    <property type="protein sequence ID" value="BDG75175.1"/>
    <property type="molecule type" value="Genomic_DNA"/>
</dbReference>
<evidence type="ECO:0000256" key="10">
    <source>
        <dbReference type="ARBA" id="ARBA00033171"/>
    </source>
</evidence>
<comment type="subunit">
    <text evidence="4">Homodimer.</text>
</comment>
<evidence type="ECO:0000313" key="14">
    <source>
        <dbReference type="EMBL" id="BDG75175.1"/>
    </source>
</evidence>
<dbReference type="InterPro" id="IPR027939">
    <property type="entry name" value="NMT1/THI5"/>
</dbReference>
<comment type="pathway">
    <text evidence="2">Cofactor biosynthesis; thiamine diphosphate biosynthesis.</text>
</comment>
<evidence type="ECO:0000313" key="15">
    <source>
        <dbReference type="Proteomes" id="UP000831327"/>
    </source>
</evidence>
<evidence type="ECO:0000256" key="9">
    <source>
        <dbReference type="ARBA" id="ARBA00023004"/>
    </source>
</evidence>
<evidence type="ECO:0000259" key="13">
    <source>
        <dbReference type="Pfam" id="PF09084"/>
    </source>
</evidence>
<keyword evidence="9" id="KW-0408">Iron</keyword>
<evidence type="ECO:0000256" key="6">
    <source>
        <dbReference type="ARBA" id="ARBA00022723"/>
    </source>
</evidence>
<feature type="chain" id="PRO_5045783154" description="Thiamine pyrimidine synthase" evidence="12">
    <location>
        <begin position="26"/>
        <end position="341"/>
    </location>
</feature>
<gene>
    <name evidence="14" type="ORF">Rmf_51040</name>
</gene>
<keyword evidence="5" id="KW-0808">Transferase</keyword>
<evidence type="ECO:0000256" key="11">
    <source>
        <dbReference type="ARBA" id="ARBA00048179"/>
    </source>
</evidence>